<dbReference type="RefSeq" id="WP_152215255.1">
    <property type="nucleotide sequence ID" value="NZ_JBAQYD010000116.1"/>
</dbReference>
<evidence type="ECO:0000313" key="2">
    <source>
        <dbReference type="EMBL" id="KAB7741285.1"/>
    </source>
</evidence>
<gene>
    <name evidence="2" type="ORF">F2P47_05955</name>
</gene>
<evidence type="ECO:0000259" key="1">
    <source>
        <dbReference type="Pfam" id="PF09037"/>
    </source>
</evidence>
<keyword evidence="3" id="KW-1185">Reference proteome</keyword>
<dbReference type="SUPFAM" id="SSF52540">
    <property type="entry name" value="P-loop containing nucleoside triphosphate hydrolases"/>
    <property type="match status" value="1"/>
</dbReference>
<protein>
    <recommendedName>
        <fullName evidence="1">Sulphotransferase Stf0 domain-containing protein</fullName>
    </recommendedName>
</protein>
<dbReference type="Pfam" id="PF09037">
    <property type="entry name" value="Sulphotransf"/>
    <property type="match status" value="1"/>
</dbReference>
<dbReference type="EMBL" id="WESC01000004">
    <property type="protein sequence ID" value="KAB7741285.1"/>
    <property type="molecule type" value="Genomic_DNA"/>
</dbReference>
<reference evidence="2 3" key="1">
    <citation type="submission" date="2019-09" db="EMBL/GenBank/DDBJ databases">
        <title>Parvibaculum sedimenti sp. nov., isolated from sediment.</title>
        <authorList>
            <person name="Wang Y."/>
        </authorList>
    </citation>
    <scope>NUCLEOTIDE SEQUENCE [LARGE SCALE GENOMIC DNA]</scope>
    <source>
        <strain evidence="2 3">HXT-9</strain>
    </source>
</reference>
<sequence length="280" mass="32815">MLGVIFLSWRLCVAFFQSAYELPEHFSEMPELKTADELLVEPLVALESRPARAWPPTKKIAIFSTQRSGSTHFCSLLASSNEFGEPREWLNQRALDLYLEKRNIEHLHFPDFMRDVLFKTTTPNGVFSINVQMNQYIHWKERGFDLLSIGFDKVLYLKRRDRIAQAFSFTKAIATDQWMSHQAPKRHVPPDAITNSLILHSLYAFSTWEEYYNAYVSRHVSKVYFYEDIVENPGIVQSVFRECGLSCAEPERLRSSIRVQHTDEDDHRIREFRKYLLGVE</sequence>
<organism evidence="2 3">
    <name type="scientific">Parvibaculum sedimenti</name>
    <dbReference type="NCBI Taxonomy" id="2608632"/>
    <lineage>
        <taxon>Bacteria</taxon>
        <taxon>Pseudomonadati</taxon>
        <taxon>Pseudomonadota</taxon>
        <taxon>Alphaproteobacteria</taxon>
        <taxon>Hyphomicrobiales</taxon>
        <taxon>Parvibaculaceae</taxon>
        <taxon>Parvibaculum</taxon>
    </lineage>
</organism>
<feature type="domain" description="Sulphotransferase Stf0" evidence="1">
    <location>
        <begin position="62"/>
        <end position="267"/>
    </location>
</feature>
<dbReference type="AlphaFoldDB" id="A0A6N6VL38"/>
<dbReference type="Proteomes" id="UP000468901">
    <property type="component" value="Unassembled WGS sequence"/>
</dbReference>
<dbReference type="InterPro" id="IPR027417">
    <property type="entry name" value="P-loop_NTPase"/>
</dbReference>
<evidence type="ECO:0000313" key="3">
    <source>
        <dbReference type="Proteomes" id="UP000468901"/>
    </source>
</evidence>
<accession>A0A6N6VL38</accession>
<dbReference type="InterPro" id="IPR024628">
    <property type="entry name" value="Sulfotransferase_Stf0_dom"/>
</dbReference>
<proteinExistence type="predicted"/>
<dbReference type="Gene3D" id="3.40.50.300">
    <property type="entry name" value="P-loop containing nucleotide triphosphate hydrolases"/>
    <property type="match status" value="1"/>
</dbReference>
<comment type="caution">
    <text evidence="2">The sequence shown here is derived from an EMBL/GenBank/DDBJ whole genome shotgun (WGS) entry which is preliminary data.</text>
</comment>
<name>A0A6N6VL38_9HYPH</name>